<gene>
    <name evidence="1" type="ORF">EDC54_103386</name>
</gene>
<name>A0A4R3VRA2_9GAMM</name>
<protein>
    <submittedName>
        <fullName evidence="1">PilS-like protein</fullName>
    </submittedName>
</protein>
<proteinExistence type="predicted"/>
<reference evidence="1 2" key="1">
    <citation type="submission" date="2019-03" db="EMBL/GenBank/DDBJ databases">
        <title>Genomic Encyclopedia of Type Strains, Phase IV (KMG-IV): sequencing the most valuable type-strain genomes for metagenomic binning, comparative biology and taxonomic classification.</title>
        <authorList>
            <person name="Goeker M."/>
        </authorList>
    </citation>
    <scope>NUCLEOTIDE SEQUENCE [LARGE SCALE GENOMIC DNA]</scope>
    <source>
        <strain evidence="1 2">DSM 16730</strain>
    </source>
</reference>
<dbReference type="AlphaFoldDB" id="A0A4R3VRA2"/>
<organism evidence="1 2">
    <name type="scientific">Samsonia erythrinae</name>
    <dbReference type="NCBI Taxonomy" id="160434"/>
    <lineage>
        <taxon>Bacteria</taxon>
        <taxon>Pseudomonadati</taxon>
        <taxon>Pseudomonadota</taxon>
        <taxon>Gammaproteobacteria</taxon>
        <taxon>Enterobacterales</taxon>
        <taxon>Pectobacteriaceae</taxon>
        <taxon>Samsonia</taxon>
    </lineage>
</organism>
<evidence type="ECO:0000313" key="1">
    <source>
        <dbReference type="EMBL" id="TCV07126.1"/>
    </source>
</evidence>
<comment type="caution">
    <text evidence="1">The sequence shown here is derived from an EMBL/GenBank/DDBJ whole genome shotgun (WGS) entry which is preliminary data.</text>
</comment>
<keyword evidence="2" id="KW-1185">Reference proteome</keyword>
<sequence length="172" mass="19040">MIIKNVGFVYFLFTLFFSAKAISVDSIFKAPVGSIYSLEYNPTYTGANVLKLKLSNVPDKSCATLATQLAGQYFEVLVNNQYVPFTPPASGTTWNRNTVVADKTAALCKSGKDNTIVVNHFVYPKTYALYQSGGDIVHSSGGSAEKENLIKVSYEIYRKTMQTRENHQLSIK</sequence>
<dbReference type="EMBL" id="SMBY01000003">
    <property type="protein sequence ID" value="TCV07126.1"/>
    <property type="molecule type" value="Genomic_DNA"/>
</dbReference>
<dbReference type="RefSeq" id="WP_132455118.1">
    <property type="nucleotide sequence ID" value="NZ_JAWIZJ010000003.1"/>
</dbReference>
<dbReference type="OrthoDB" id="6428259at2"/>
<evidence type="ECO:0000313" key="2">
    <source>
        <dbReference type="Proteomes" id="UP000295433"/>
    </source>
</evidence>
<dbReference type="Proteomes" id="UP000295433">
    <property type="component" value="Unassembled WGS sequence"/>
</dbReference>
<accession>A0A4R3VRA2</accession>